<name>A0A0K1PWV9_9BACT</name>
<dbReference type="GO" id="GO:0005524">
    <property type="term" value="F:ATP binding"/>
    <property type="evidence" value="ECO:0007669"/>
    <property type="project" value="InterPro"/>
</dbReference>
<dbReference type="PANTHER" id="PTHR42759">
    <property type="entry name" value="MOXR FAMILY PROTEIN"/>
    <property type="match status" value="1"/>
</dbReference>
<gene>
    <name evidence="2" type="ORF">AKJ09_04666</name>
</gene>
<dbReference type="RefSeq" id="WP_146649050.1">
    <property type="nucleotide sequence ID" value="NZ_CP012333.1"/>
</dbReference>
<dbReference type="Proteomes" id="UP000064967">
    <property type="component" value="Chromosome"/>
</dbReference>
<dbReference type="STRING" id="1391654.AKJ09_04666"/>
<protein>
    <submittedName>
        <fullName evidence="2">MoxR-like ATPase</fullName>
    </submittedName>
</protein>
<dbReference type="OrthoDB" id="9808317at2"/>
<dbReference type="InterPro" id="IPR003593">
    <property type="entry name" value="AAA+_ATPase"/>
</dbReference>
<dbReference type="GO" id="GO:0016887">
    <property type="term" value="F:ATP hydrolysis activity"/>
    <property type="evidence" value="ECO:0007669"/>
    <property type="project" value="InterPro"/>
</dbReference>
<dbReference type="InterPro" id="IPR027417">
    <property type="entry name" value="P-loop_NTPase"/>
</dbReference>
<dbReference type="KEGG" id="llu:AKJ09_04666"/>
<accession>A0A0K1PWV9</accession>
<dbReference type="EMBL" id="CP012333">
    <property type="protein sequence ID" value="AKU98002.1"/>
    <property type="molecule type" value="Genomic_DNA"/>
</dbReference>
<dbReference type="CDD" id="cd00009">
    <property type="entry name" value="AAA"/>
    <property type="match status" value="1"/>
</dbReference>
<keyword evidence="3" id="KW-1185">Reference proteome</keyword>
<sequence length="438" mass="47840">MSKPAPLAEARPLAVPVGHRLERVLTLAYRARRAVLLEGPTGIGKSEIVARVAQALGIGVTVLDLSLLEPPDLVGLPVVRDGRTHYALPNVLPSGGAGILLLEELNRAERYIQQPALQLLSARRLHEYELPPGWICVATINPQTSEYQVTTLDKALRARFLQISVRPDRAAWLAWAQGRGLHPGIIALAQTHERILDDVPPRTWTYTSELLSALSPEELEDGALLRDALGGYLPAAWVEALISSKGSWGSRLSFDIRDLLSKYTPDSPLAKEIAGYRAQGKTDRLDELVHRLGSLLAGPEAGVLVAERQITLSSFEALLADLPGDQREKLQEALGQNATATPLVDVIPAELLQSYLGSPAEQKLTAWKNDPIKHHRVALAVTALRAWVEQPARLPELKRSNTARANLGHLLVQLREKHALPLVETLKRVGVTPLRPSS</sequence>
<dbReference type="PANTHER" id="PTHR42759:SF1">
    <property type="entry name" value="MAGNESIUM-CHELATASE SUBUNIT CHLD"/>
    <property type="match status" value="1"/>
</dbReference>
<dbReference type="InterPro" id="IPR050764">
    <property type="entry name" value="CbbQ/NirQ/NorQ/GpvN"/>
</dbReference>
<dbReference type="SMART" id="SM00382">
    <property type="entry name" value="AAA"/>
    <property type="match status" value="1"/>
</dbReference>
<dbReference type="InterPro" id="IPR011704">
    <property type="entry name" value="ATPase_dyneun-rel_AAA"/>
</dbReference>
<dbReference type="AlphaFoldDB" id="A0A0K1PWV9"/>
<evidence type="ECO:0000313" key="2">
    <source>
        <dbReference type="EMBL" id="AKU98002.1"/>
    </source>
</evidence>
<dbReference type="Pfam" id="PF07728">
    <property type="entry name" value="AAA_5"/>
    <property type="match status" value="1"/>
</dbReference>
<feature type="domain" description="AAA+ ATPase" evidence="1">
    <location>
        <begin position="31"/>
        <end position="170"/>
    </location>
</feature>
<evidence type="ECO:0000259" key="1">
    <source>
        <dbReference type="SMART" id="SM00382"/>
    </source>
</evidence>
<dbReference type="Gene3D" id="3.40.50.300">
    <property type="entry name" value="P-loop containing nucleotide triphosphate hydrolases"/>
    <property type="match status" value="1"/>
</dbReference>
<organism evidence="2 3">
    <name type="scientific">Labilithrix luteola</name>
    <dbReference type="NCBI Taxonomy" id="1391654"/>
    <lineage>
        <taxon>Bacteria</taxon>
        <taxon>Pseudomonadati</taxon>
        <taxon>Myxococcota</taxon>
        <taxon>Polyangia</taxon>
        <taxon>Polyangiales</taxon>
        <taxon>Labilitrichaceae</taxon>
        <taxon>Labilithrix</taxon>
    </lineage>
</organism>
<proteinExistence type="predicted"/>
<reference evidence="2 3" key="1">
    <citation type="submission" date="2015-08" db="EMBL/GenBank/DDBJ databases">
        <authorList>
            <person name="Babu N.S."/>
            <person name="Beckwith C.J."/>
            <person name="Beseler K.G."/>
            <person name="Brison A."/>
            <person name="Carone J.V."/>
            <person name="Caskin T.P."/>
            <person name="Diamond M."/>
            <person name="Durham M.E."/>
            <person name="Foxe J.M."/>
            <person name="Go M."/>
            <person name="Henderson B.A."/>
            <person name="Jones I.B."/>
            <person name="McGettigan J.A."/>
            <person name="Micheletti S.J."/>
            <person name="Nasrallah M.E."/>
            <person name="Ortiz D."/>
            <person name="Piller C.R."/>
            <person name="Privatt S.R."/>
            <person name="Schneider S.L."/>
            <person name="Sharp S."/>
            <person name="Smith T.C."/>
            <person name="Stanton J.D."/>
            <person name="Ullery H.E."/>
            <person name="Wilson R.J."/>
            <person name="Serrano M.G."/>
            <person name="Buck G."/>
            <person name="Lee V."/>
            <person name="Wang Y."/>
            <person name="Carvalho R."/>
            <person name="Voegtly L."/>
            <person name="Shi R."/>
            <person name="Duckworth R."/>
            <person name="Johnson A."/>
            <person name="Loviza R."/>
            <person name="Walstead R."/>
            <person name="Shah Z."/>
            <person name="Kiflezghi M."/>
            <person name="Wade K."/>
            <person name="Ball S.L."/>
            <person name="Bradley K.W."/>
            <person name="Asai D.J."/>
            <person name="Bowman C.A."/>
            <person name="Russell D.A."/>
            <person name="Pope W.H."/>
            <person name="Jacobs-Sera D."/>
            <person name="Hendrix R.W."/>
            <person name="Hatfull G.F."/>
        </authorList>
    </citation>
    <scope>NUCLEOTIDE SEQUENCE [LARGE SCALE GENOMIC DNA]</scope>
    <source>
        <strain evidence="2 3">DSM 27648</strain>
    </source>
</reference>
<dbReference type="SUPFAM" id="SSF52540">
    <property type="entry name" value="P-loop containing nucleoside triphosphate hydrolases"/>
    <property type="match status" value="1"/>
</dbReference>
<evidence type="ECO:0000313" key="3">
    <source>
        <dbReference type="Proteomes" id="UP000064967"/>
    </source>
</evidence>